<comment type="caution">
    <text evidence="7">The sequence shown here is derived from an EMBL/GenBank/DDBJ whole genome shotgun (WGS) entry which is preliminary data.</text>
</comment>
<dbReference type="PROSITE" id="PS51296">
    <property type="entry name" value="RIESKE"/>
    <property type="match status" value="1"/>
</dbReference>
<feature type="domain" description="Rieske" evidence="6">
    <location>
        <begin position="27"/>
        <end position="129"/>
    </location>
</feature>
<dbReference type="InterPro" id="IPR015881">
    <property type="entry name" value="ARHD_Rieske_2Fe_2S"/>
</dbReference>
<dbReference type="PANTHER" id="PTHR21266">
    <property type="entry name" value="IRON-SULFUR DOMAIN CONTAINING PROTEIN"/>
    <property type="match status" value="1"/>
</dbReference>
<evidence type="ECO:0000256" key="3">
    <source>
        <dbReference type="ARBA" id="ARBA00023002"/>
    </source>
</evidence>
<dbReference type="SUPFAM" id="SSF50022">
    <property type="entry name" value="ISP domain"/>
    <property type="match status" value="1"/>
</dbReference>
<dbReference type="Pfam" id="PF19112">
    <property type="entry name" value="VanA_C"/>
    <property type="match status" value="1"/>
</dbReference>
<dbReference type="GO" id="GO:0051537">
    <property type="term" value="F:2 iron, 2 sulfur cluster binding"/>
    <property type="evidence" value="ECO:0007669"/>
    <property type="project" value="UniProtKB-KW"/>
</dbReference>
<dbReference type="GO" id="GO:0051213">
    <property type="term" value="F:dioxygenase activity"/>
    <property type="evidence" value="ECO:0007669"/>
    <property type="project" value="UniProtKB-KW"/>
</dbReference>
<evidence type="ECO:0000259" key="6">
    <source>
        <dbReference type="PROSITE" id="PS51296"/>
    </source>
</evidence>
<evidence type="ECO:0000256" key="4">
    <source>
        <dbReference type="ARBA" id="ARBA00023004"/>
    </source>
</evidence>
<evidence type="ECO:0000256" key="5">
    <source>
        <dbReference type="ARBA" id="ARBA00023014"/>
    </source>
</evidence>
<dbReference type="PROSITE" id="PS00570">
    <property type="entry name" value="RING_HYDROXYL_ALPHA"/>
    <property type="match status" value="1"/>
</dbReference>
<evidence type="ECO:0000313" key="8">
    <source>
        <dbReference type="Proteomes" id="UP000540989"/>
    </source>
</evidence>
<dbReference type="SUPFAM" id="SSF55961">
    <property type="entry name" value="Bet v1-like"/>
    <property type="match status" value="1"/>
</dbReference>
<dbReference type="InterPro" id="IPR036922">
    <property type="entry name" value="Rieske_2Fe-2S_sf"/>
</dbReference>
<dbReference type="InterPro" id="IPR050584">
    <property type="entry name" value="Cholesterol_7-desaturase"/>
</dbReference>
<evidence type="ECO:0000313" key="7">
    <source>
        <dbReference type="EMBL" id="MBB5056300.1"/>
    </source>
</evidence>
<reference evidence="7 8" key="1">
    <citation type="submission" date="2020-08" db="EMBL/GenBank/DDBJ databases">
        <title>Genomic Encyclopedia of Type Strains, Phase IV (KMG-V): Genome sequencing to study the core and pangenomes of soil and plant-associated prokaryotes.</title>
        <authorList>
            <person name="Whitman W."/>
        </authorList>
    </citation>
    <scope>NUCLEOTIDE SEQUENCE [LARGE SCALE GENOMIC DNA]</scope>
    <source>
        <strain evidence="7 8">M8UP14</strain>
    </source>
</reference>
<organism evidence="7 8">
    <name type="scientific">Granulicella aggregans</name>
    <dbReference type="NCBI Taxonomy" id="474949"/>
    <lineage>
        <taxon>Bacteria</taxon>
        <taxon>Pseudomonadati</taxon>
        <taxon>Acidobacteriota</taxon>
        <taxon>Terriglobia</taxon>
        <taxon>Terriglobales</taxon>
        <taxon>Acidobacteriaceae</taxon>
        <taxon>Granulicella</taxon>
    </lineage>
</organism>
<sequence>MKNAFVVASTASADSVQVDPVLRSQWFVVGQSSEVPPGQPVARRLLGTDIVLWRDSGEVHAWQDLCIHRGAKLSLGKIRDGCMVCPYHAWVYDGDGKCIHIPAQPDRLPPVRAGANVFHARERYGLVWVCVAEPSGDLPEFPLAEDESYRAFLCGPYRFEAKGPRLIENFLDVGHLAIVHAGLLGDEDHAVIPEYEVEERSADSKGPLARDIRIHQPDPDGTGIAAEVSYDYEVHAPLTASFVKSQGENKLFMGYTITPTEETSGEAWAVFAMNYGFEIPEEELRAFQQTVVMQDKAIVESQRPELLPLDLQEELHLRSDRMAIAYRRWLKATGLKYGVA</sequence>
<keyword evidence="2" id="KW-0479">Metal-binding</keyword>
<dbReference type="Gene3D" id="2.102.10.10">
    <property type="entry name" value="Rieske [2Fe-2S] iron-sulphur domain"/>
    <property type="match status" value="1"/>
</dbReference>
<accession>A0A7W8E3N0</accession>
<dbReference type="Pfam" id="PF00355">
    <property type="entry name" value="Rieske"/>
    <property type="match status" value="1"/>
</dbReference>
<dbReference type="InterPro" id="IPR017941">
    <property type="entry name" value="Rieske_2Fe-2S"/>
</dbReference>
<keyword evidence="1" id="KW-0001">2Fe-2S</keyword>
<dbReference type="RefSeq" id="WP_221312480.1">
    <property type="nucleotide sequence ID" value="NZ_JACHIP010000001.1"/>
</dbReference>
<dbReference type="InterPro" id="IPR044043">
    <property type="entry name" value="VanA_C_cat"/>
</dbReference>
<evidence type="ECO:0000256" key="1">
    <source>
        <dbReference type="ARBA" id="ARBA00022714"/>
    </source>
</evidence>
<dbReference type="AlphaFoldDB" id="A0A7W8E3N0"/>
<protein>
    <submittedName>
        <fullName evidence="7">Phenylpropionate dioxygenase-like ring-hydroxylating dioxygenase large terminal subunit</fullName>
    </submittedName>
</protein>
<dbReference type="Gene3D" id="3.90.380.10">
    <property type="entry name" value="Naphthalene 1,2-dioxygenase Alpha Subunit, Chain A, domain 1"/>
    <property type="match status" value="1"/>
</dbReference>
<dbReference type="CDD" id="cd03469">
    <property type="entry name" value="Rieske_RO_Alpha_N"/>
    <property type="match status" value="1"/>
</dbReference>
<keyword evidence="4" id="KW-0408">Iron</keyword>
<dbReference type="PANTHER" id="PTHR21266:SF60">
    <property type="entry name" value="3-KETOSTEROID-9-ALPHA-MONOOXYGENASE, OXYGENASE COMPONENT"/>
    <property type="match status" value="1"/>
</dbReference>
<evidence type="ECO:0000256" key="2">
    <source>
        <dbReference type="ARBA" id="ARBA00022723"/>
    </source>
</evidence>
<proteinExistence type="predicted"/>
<dbReference type="GO" id="GO:0005506">
    <property type="term" value="F:iron ion binding"/>
    <property type="evidence" value="ECO:0007669"/>
    <property type="project" value="InterPro"/>
</dbReference>
<dbReference type="EMBL" id="JACHIP010000001">
    <property type="protein sequence ID" value="MBB5056300.1"/>
    <property type="molecule type" value="Genomic_DNA"/>
</dbReference>
<keyword evidence="8" id="KW-1185">Reference proteome</keyword>
<name>A0A7W8E3N0_9BACT</name>
<dbReference type="Proteomes" id="UP000540989">
    <property type="component" value="Unassembled WGS sequence"/>
</dbReference>
<keyword evidence="5" id="KW-0411">Iron-sulfur</keyword>
<gene>
    <name evidence="7" type="ORF">HDF16_000969</name>
</gene>
<keyword evidence="7" id="KW-0223">Dioxygenase</keyword>
<keyword evidence="3" id="KW-0560">Oxidoreductase</keyword>